<sequence>ISGITLYLSGVKSTLPISRYSERVTTTLIPHKCAWSDHHPTLGKPLSTPTLPVGFGFPV</sequence>
<reference evidence="1 2" key="1">
    <citation type="journal article" date="2018" name="Nat. Ecol. Evol.">
        <title>Pezizomycetes genomes reveal the molecular basis of ectomycorrhizal truffle lifestyle.</title>
        <authorList>
            <person name="Murat C."/>
            <person name="Payen T."/>
            <person name="Noel B."/>
            <person name="Kuo A."/>
            <person name="Morin E."/>
            <person name="Chen J."/>
            <person name="Kohler A."/>
            <person name="Krizsan K."/>
            <person name="Balestrini R."/>
            <person name="Da Silva C."/>
            <person name="Montanini B."/>
            <person name="Hainaut M."/>
            <person name="Levati E."/>
            <person name="Barry K.W."/>
            <person name="Belfiori B."/>
            <person name="Cichocki N."/>
            <person name="Clum A."/>
            <person name="Dockter R.B."/>
            <person name="Fauchery L."/>
            <person name="Guy J."/>
            <person name="Iotti M."/>
            <person name="Le Tacon F."/>
            <person name="Lindquist E.A."/>
            <person name="Lipzen A."/>
            <person name="Malagnac F."/>
            <person name="Mello A."/>
            <person name="Molinier V."/>
            <person name="Miyauchi S."/>
            <person name="Poulain J."/>
            <person name="Riccioni C."/>
            <person name="Rubini A."/>
            <person name="Sitrit Y."/>
            <person name="Splivallo R."/>
            <person name="Traeger S."/>
            <person name="Wang M."/>
            <person name="Zifcakova L."/>
            <person name="Wipf D."/>
            <person name="Zambonelli A."/>
            <person name="Paolocci F."/>
            <person name="Nowrousian M."/>
            <person name="Ottonello S."/>
            <person name="Baldrian P."/>
            <person name="Spatafora J.W."/>
            <person name="Henrissat B."/>
            <person name="Nagy L.G."/>
            <person name="Aury J.M."/>
            <person name="Wincker P."/>
            <person name="Grigoriev I.V."/>
            <person name="Bonfante P."/>
            <person name="Martin F.M."/>
        </authorList>
    </citation>
    <scope>NUCLEOTIDE SEQUENCE [LARGE SCALE GENOMIC DNA]</scope>
    <source>
        <strain evidence="1 2">120613-1</strain>
    </source>
</reference>
<name>A0A3N4IZJ6_9PEZI</name>
<accession>A0A3N4IZJ6</accession>
<protein>
    <submittedName>
        <fullName evidence="1">Uncharacterized protein</fullName>
    </submittedName>
</protein>
<organism evidence="1 2">
    <name type="scientific">Choiromyces venosus 120613-1</name>
    <dbReference type="NCBI Taxonomy" id="1336337"/>
    <lineage>
        <taxon>Eukaryota</taxon>
        <taxon>Fungi</taxon>
        <taxon>Dikarya</taxon>
        <taxon>Ascomycota</taxon>
        <taxon>Pezizomycotina</taxon>
        <taxon>Pezizomycetes</taxon>
        <taxon>Pezizales</taxon>
        <taxon>Tuberaceae</taxon>
        <taxon>Choiromyces</taxon>
    </lineage>
</organism>
<proteinExistence type="predicted"/>
<evidence type="ECO:0000313" key="1">
    <source>
        <dbReference type="EMBL" id="RPA89721.1"/>
    </source>
</evidence>
<dbReference type="AlphaFoldDB" id="A0A3N4IZJ6"/>
<gene>
    <name evidence="1" type="ORF">L873DRAFT_1822313</name>
</gene>
<evidence type="ECO:0000313" key="2">
    <source>
        <dbReference type="Proteomes" id="UP000276215"/>
    </source>
</evidence>
<dbReference type="EMBL" id="ML120559">
    <property type="protein sequence ID" value="RPA89721.1"/>
    <property type="molecule type" value="Genomic_DNA"/>
</dbReference>
<dbReference type="Proteomes" id="UP000276215">
    <property type="component" value="Unassembled WGS sequence"/>
</dbReference>
<feature type="non-terminal residue" evidence="1">
    <location>
        <position position="1"/>
    </location>
</feature>
<keyword evidence="2" id="KW-1185">Reference proteome</keyword>